<dbReference type="Proteomes" id="UP000091820">
    <property type="component" value="Unassembled WGS sequence"/>
</dbReference>
<evidence type="ECO:0000256" key="1">
    <source>
        <dbReference type="SAM" id="SignalP"/>
    </source>
</evidence>
<evidence type="ECO:0000313" key="2">
    <source>
        <dbReference type="EnsemblMetazoa" id="GBRI004963-PA"/>
    </source>
</evidence>
<feature type="chain" id="PRO_5008399916" evidence="1">
    <location>
        <begin position="27"/>
        <end position="74"/>
    </location>
</feature>
<accession>A0A1A9W3C5</accession>
<reference evidence="2" key="2">
    <citation type="submission" date="2020-05" db="UniProtKB">
        <authorList>
            <consortium name="EnsemblMetazoa"/>
        </authorList>
    </citation>
    <scope>IDENTIFICATION</scope>
    <source>
        <strain evidence="2">IAEA</strain>
    </source>
</reference>
<dbReference type="VEuPathDB" id="VectorBase:GBRI004963"/>
<keyword evidence="1" id="KW-0732">Signal</keyword>
<evidence type="ECO:0000313" key="3">
    <source>
        <dbReference type="Proteomes" id="UP000091820"/>
    </source>
</evidence>
<reference evidence="3" key="1">
    <citation type="submission" date="2014-03" db="EMBL/GenBank/DDBJ databases">
        <authorList>
            <person name="Aksoy S."/>
            <person name="Warren W."/>
            <person name="Wilson R.K."/>
        </authorList>
    </citation>
    <scope>NUCLEOTIDE SEQUENCE [LARGE SCALE GENOMIC DNA]</scope>
    <source>
        <strain evidence="3">IAEA</strain>
    </source>
</reference>
<feature type="signal peptide" evidence="1">
    <location>
        <begin position="1"/>
        <end position="26"/>
    </location>
</feature>
<protein>
    <submittedName>
        <fullName evidence="2">Uncharacterized protein</fullName>
    </submittedName>
</protein>
<organism evidence="2 3">
    <name type="scientific">Glossina brevipalpis</name>
    <dbReference type="NCBI Taxonomy" id="37001"/>
    <lineage>
        <taxon>Eukaryota</taxon>
        <taxon>Metazoa</taxon>
        <taxon>Ecdysozoa</taxon>
        <taxon>Arthropoda</taxon>
        <taxon>Hexapoda</taxon>
        <taxon>Insecta</taxon>
        <taxon>Pterygota</taxon>
        <taxon>Neoptera</taxon>
        <taxon>Endopterygota</taxon>
        <taxon>Diptera</taxon>
        <taxon>Brachycera</taxon>
        <taxon>Muscomorpha</taxon>
        <taxon>Hippoboscoidea</taxon>
        <taxon>Glossinidae</taxon>
        <taxon>Glossina</taxon>
    </lineage>
</organism>
<dbReference type="EnsemblMetazoa" id="GBRI004963-RA">
    <property type="protein sequence ID" value="GBRI004963-PA"/>
    <property type="gene ID" value="GBRI004963"/>
</dbReference>
<keyword evidence="3" id="KW-1185">Reference proteome</keyword>
<sequence length="74" mass="8531">MLIAKLYQVLLWLAIAAICLLDVTDAEPGYYIPANNTGPSYQSPIVRPNMFGYYYNHSRWNSTGYKPVSFIRWP</sequence>
<proteinExistence type="predicted"/>
<name>A0A1A9W3C5_9MUSC</name>
<dbReference type="AlphaFoldDB" id="A0A1A9W3C5"/>